<evidence type="ECO:0000313" key="2">
    <source>
        <dbReference type="Proteomes" id="UP000664277"/>
    </source>
</evidence>
<dbReference type="Gene3D" id="1.25.10.10">
    <property type="entry name" value="Leucine-rich Repeat Variant"/>
    <property type="match status" value="1"/>
</dbReference>
<dbReference type="AlphaFoldDB" id="A0A8J7PLA3"/>
<dbReference type="InterPro" id="IPR011989">
    <property type="entry name" value="ARM-like"/>
</dbReference>
<gene>
    <name evidence="1" type="ORF">J0M35_10400</name>
</gene>
<dbReference type="InterPro" id="IPR016024">
    <property type="entry name" value="ARM-type_fold"/>
</dbReference>
<dbReference type="SUPFAM" id="SSF48371">
    <property type="entry name" value="ARM repeat"/>
    <property type="match status" value="1"/>
</dbReference>
<dbReference type="Proteomes" id="UP000664277">
    <property type="component" value="Unassembled WGS sequence"/>
</dbReference>
<evidence type="ECO:0008006" key="3">
    <source>
        <dbReference type="Google" id="ProtNLM"/>
    </source>
</evidence>
<accession>A0A8J7PLA3</accession>
<sequence length="123" mass="13673">MKQVPREYIRVGRPDVTESTLNGFVIDGEDMVRRRIAESERATAEMLEKLAGDHSRAVRKAVAANKSTPLSVLKILARDFDVDVRFSMAENNNLPESVLFILAKDENPYVSARAQAALARKAS</sequence>
<proteinExistence type="predicted"/>
<reference evidence="1" key="1">
    <citation type="submission" date="2021-02" db="EMBL/GenBank/DDBJ databases">
        <title>Genome-Resolved Metagenomics of a Microbial Community Performing Photosynthetic Biological Nutrient Removal.</title>
        <authorList>
            <person name="Mcdaniel E.A."/>
        </authorList>
    </citation>
    <scope>NUCLEOTIDE SEQUENCE</scope>
    <source>
        <strain evidence="1">UWPOB_OBS1</strain>
    </source>
</reference>
<evidence type="ECO:0000313" key="1">
    <source>
        <dbReference type="EMBL" id="MBN8660765.1"/>
    </source>
</evidence>
<organism evidence="1 2">
    <name type="scientific">Candidatus Obscuribacter phosphatis</name>
    <dbReference type="NCBI Taxonomy" id="1906157"/>
    <lineage>
        <taxon>Bacteria</taxon>
        <taxon>Bacillati</taxon>
        <taxon>Candidatus Melainabacteria</taxon>
        <taxon>Candidatus Obscuribacterales</taxon>
        <taxon>Candidatus Obscuribacteraceae</taxon>
        <taxon>Candidatus Obscuribacter</taxon>
    </lineage>
</organism>
<comment type="caution">
    <text evidence="1">The sequence shown here is derived from an EMBL/GenBank/DDBJ whole genome shotgun (WGS) entry which is preliminary data.</text>
</comment>
<protein>
    <recommendedName>
        <fullName evidence="3">Leucine rich repeat variant</fullName>
    </recommendedName>
</protein>
<dbReference type="EMBL" id="JAFLCK010000013">
    <property type="protein sequence ID" value="MBN8660765.1"/>
    <property type="molecule type" value="Genomic_DNA"/>
</dbReference>
<name>A0A8J7PLA3_9BACT</name>